<dbReference type="Proteomes" id="UP000887013">
    <property type="component" value="Unassembled WGS sequence"/>
</dbReference>
<comment type="caution">
    <text evidence="1">The sequence shown here is derived from an EMBL/GenBank/DDBJ whole genome shotgun (WGS) entry which is preliminary data.</text>
</comment>
<gene>
    <name evidence="1" type="ORF">NPIL_140361</name>
</gene>
<organism evidence="1 2">
    <name type="scientific">Nephila pilipes</name>
    <name type="common">Giant wood spider</name>
    <name type="synonym">Nephila maculata</name>
    <dbReference type="NCBI Taxonomy" id="299642"/>
    <lineage>
        <taxon>Eukaryota</taxon>
        <taxon>Metazoa</taxon>
        <taxon>Ecdysozoa</taxon>
        <taxon>Arthropoda</taxon>
        <taxon>Chelicerata</taxon>
        <taxon>Arachnida</taxon>
        <taxon>Araneae</taxon>
        <taxon>Araneomorphae</taxon>
        <taxon>Entelegynae</taxon>
        <taxon>Araneoidea</taxon>
        <taxon>Nephilidae</taxon>
        <taxon>Nephila</taxon>
    </lineage>
</organism>
<sequence>MSRFAAKIVPRLLMVDQNTIRLIGGLELKYQIKSGPNIFAKDITSDLSCYYRYDLENKQGSSQWKIPISTRPSCDCVRSNVKTITMIFFQCSWNSAS</sequence>
<accession>A0A8X6P4G0</accession>
<dbReference type="AlphaFoldDB" id="A0A8X6P4G0"/>
<evidence type="ECO:0000313" key="1">
    <source>
        <dbReference type="EMBL" id="GFT46094.1"/>
    </source>
</evidence>
<evidence type="ECO:0000313" key="2">
    <source>
        <dbReference type="Proteomes" id="UP000887013"/>
    </source>
</evidence>
<name>A0A8X6P4G0_NEPPI</name>
<proteinExistence type="predicted"/>
<reference evidence="1" key="1">
    <citation type="submission" date="2020-08" db="EMBL/GenBank/DDBJ databases">
        <title>Multicomponent nature underlies the extraordinary mechanical properties of spider dragline silk.</title>
        <authorList>
            <person name="Kono N."/>
            <person name="Nakamura H."/>
            <person name="Mori M."/>
            <person name="Yoshida Y."/>
            <person name="Ohtoshi R."/>
            <person name="Malay A.D."/>
            <person name="Moran D.A.P."/>
            <person name="Tomita M."/>
            <person name="Numata K."/>
            <person name="Arakawa K."/>
        </authorList>
    </citation>
    <scope>NUCLEOTIDE SEQUENCE</scope>
</reference>
<dbReference type="EMBL" id="BMAW01064615">
    <property type="protein sequence ID" value="GFT46094.1"/>
    <property type="molecule type" value="Genomic_DNA"/>
</dbReference>
<protein>
    <submittedName>
        <fullName evidence="1">Uncharacterized protein</fullName>
    </submittedName>
</protein>
<keyword evidence="2" id="KW-1185">Reference proteome</keyword>